<dbReference type="Pfam" id="PF06985">
    <property type="entry name" value="HET"/>
    <property type="match status" value="1"/>
</dbReference>
<dbReference type="PANTHER" id="PTHR24148">
    <property type="entry name" value="ANKYRIN REPEAT DOMAIN-CONTAINING PROTEIN 39 HOMOLOG-RELATED"/>
    <property type="match status" value="1"/>
</dbReference>
<dbReference type="AlphaFoldDB" id="A0A074RH16"/>
<organism evidence="2 3">
    <name type="scientific">Rhizoctonia solani 123E</name>
    <dbReference type="NCBI Taxonomy" id="1423351"/>
    <lineage>
        <taxon>Eukaryota</taxon>
        <taxon>Fungi</taxon>
        <taxon>Dikarya</taxon>
        <taxon>Basidiomycota</taxon>
        <taxon>Agaricomycotina</taxon>
        <taxon>Agaricomycetes</taxon>
        <taxon>Cantharellales</taxon>
        <taxon>Ceratobasidiaceae</taxon>
        <taxon>Rhizoctonia</taxon>
    </lineage>
</organism>
<sequence length="698" mass="78385">MENCIQTGQCTEQQAPIYEYNLSEPFDRSKRFTMDKTTPDRYRFVACAPLLSDNPTIEVYEYTELPSSYTCVSYVWYGEESGDTGTFEVAAKDKDKGEGHYKASGHPISIQILKDACCAAQKKGTNLIWLDRLCINKSDDVDNSWQTMEMHKIYQGSKLCVVFPGGLWRLTDLYEETKWIDRGWTLQEAVAPPEVQVMFKWTHGESMAKARLFADKQPSPITEITSGACAMAPLLLLLDCTISKTLQLIDKDTGECCENIDVAMFGAGPQPDKTVDYRFVLPSVAALAVILNMPRDTHNHDQEYYHCIWKSTMMRTTSDPRDMIFSVMGLFGVTLNPGGYDKSDCVKPAIALAQKILDKEGRATWLGASFFSPPCPHLSTFPSFPKPLGSDKISAVAIPETGYVQAPQLMLNECIDPRALMNMPQGKIDKDGYLTFTANSVPVDRVPLNPGTRNNNTTSSLPGSIYSFEAINGVSWCKRTSSLQEGRKPDAFAVLLGCFKVYSPFSASDRAEFPFKIPNYDASSLRGFIIVRQGDTDKFSLESYFMLTIEAKDWVAQWERQEFCVGGPQAIGEEVKYEKELPDTQIQNYTLQRFAQLKAINLYNRDLRRAGREDNNVILAMHAPGTSFFSIKTDIMTMLHKLTNVLPEVAYAAVHHDSMSPSARRESYEPLGGESWQEEGHWTAEAMMDLRNRLNGNE</sequence>
<dbReference type="STRING" id="1423351.A0A074RH16"/>
<feature type="domain" description="Heterokaryon incompatibility" evidence="1">
    <location>
        <begin position="69"/>
        <end position="163"/>
    </location>
</feature>
<dbReference type="InterPro" id="IPR052895">
    <property type="entry name" value="HetReg/Transcr_Mod"/>
</dbReference>
<evidence type="ECO:0000313" key="3">
    <source>
        <dbReference type="Proteomes" id="UP000027456"/>
    </source>
</evidence>
<keyword evidence="3" id="KW-1185">Reference proteome</keyword>
<accession>A0A074RH16</accession>
<reference evidence="2 3" key="1">
    <citation type="submission" date="2013-12" db="EMBL/GenBank/DDBJ databases">
        <authorList>
            <person name="Cubeta M."/>
            <person name="Pakala S."/>
            <person name="Fedorova N."/>
            <person name="Thomas E."/>
            <person name="Dean R."/>
            <person name="Jabaji S."/>
            <person name="Neate S."/>
            <person name="Toda T."/>
            <person name="Tavantzis S."/>
            <person name="Vilgalys R."/>
            <person name="Bharathan N."/>
            <person name="Pakala S."/>
            <person name="Losada L.S."/>
            <person name="Zafar N."/>
            <person name="Nierman W."/>
        </authorList>
    </citation>
    <scope>NUCLEOTIDE SEQUENCE [LARGE SCALE GENOMIC DNA]</scope>
    <source>
        <strain evidence="2 3">123E</strain>
    </source>
</reference>
<evidence type="ECO:0000259" key="1">
    <source>
        <dbReference type="Pfam" id="PF06985"/>
    </source>
</evidence>
<dbReference type="OrthoDB" id="5303367at2759"/>
<dbReference type="Proteomes" id="UP000027456">
    <property type="component" value="Unassembled WGS sequence"/>
</dbReference>
<dbReference type="InterPro" id="IPR010730">
    <property type="entry name" value="HET"/>
</dbReference>
<name>A0A074RH16_9AGAM</name>
<evidence type="ECO:0000313" key="2">
    <source>
        <dbReference type="EMBL" id="KEP46406.1"/>
    </source>
</evidence>
<proteinExistence type="predicted"/>
<dbReference type="PANTHER" id="PTHR24148:SF64">
    <property type="entry name" value="HETEROKARYON INCOMPATIBILITY DOMAIN-CONTAINING PROTEIN"/>
    <property type="match status" value="1"/>
</dbReference>
<dbReference type="HOGENOM" id="CLU_020536_0_0_1"/>
<gene>
    <name evidence="2" type="ORF">V565_200470</name>
</gene>
<protein>
    <submittedName>
        <fullName evidence="2">Heterokaryon incompatibility protein</fullName>
    </submittedName>
</protein>
<comment type="caution">
    <text evidence="2">The sequence shown here is derived from an EMBL/GenBank/DDBJ whole genome shotgun (WGS) entry which is preliminary data.</text>
</comment>
<dbReference type="EMBL" id="AZST01001117">
    <property type="protein sequence ID" value="KEP46406.1"/>
    <property type="molecule type" value="Genomic_DNA"/>
</dbReference>